<keyword evidence="4 8" id="KW-1133">Transmembrane helix</keyword>
<keyword evidence="3 8" id="KW-0812">Transmembrane</keyword>
<keyword evidence="2" id="KW-1003">Cell membrane</keyword>
<evidence type="ECO:0000256" key="2">
    <source>
        <dbReference type="ARBA" id="ARBA00022475"/>
    </source>
</evidence>
<feature type="transmembrane region" description="Helical" evidence="8">
    <location>
        <begin position="95"/>
        <end position="120"/>
    </location>
</feature>
<organism evidence="9 10">
    <name type="scientific">Drosophila gunungcola</name>
    <name type="common">fruit fly</name>
    <dbReference type="NCBI Taxonomy" id="103775"/>
    <lineage>
        <taxon>Eukaryota</taxon>
        <taxon>Metazoa</taxon>
        <taxon>Ecdysozoa</taxon>
        <taxon>Arthropoda</taxon>
        <taxon>Hexapoda</taxon>
        <taxon>Insecta</taxon>
        <taxon>Pterygota</taxon>
        <taxon>Neoptera</taxon>
        <taxon>Endopterygota</taxon>
        <taxon>Diptera</taxon>
        <taxon>Brachycera</taxon>
        <taxon>Muscomorpha</taxon>
        <taxon>Ephydroidea</taxon>
        <taxon>Drosophilidae</taxon>
        <taxon>Drosophila</taxon>
        <taxon>Sophophora</taxon>
    </lineage>
</organism>
<evidence type="ECO:0000256" key="7">
    <source>
        <dbReference type="ARBA" id="ARBA00023180"/>
    </source>
</evidence>
<keyword evidence="7" id="KW-0325">Glycoprotein</keyword>
<keyword evidence="5 8" id="KW-0472">Membrane</keyword>
<dbReference type="EMBL" id="JAMKOV010000001">
    <property type="protein sequence ID" value="KAI8046552.1"/>
    <property type="molecule type" value="Genomic_DNA"/>
</dbReference>
<dbReference type="Proteomes" id="UP001059596">
    <property type="component" value="Chromosome 3R"/>
</dbReference>
<dbReference type="InterPro" id="IPR052192">
    <property type="entry name" value="Insect_Ionotropic_Sensory_Rcpt"/>
</dbReference>
<feature type="transmembrane region" description="Helical" evidence="8">
    <location>
        <begin position="588"/>
        <end position="612"/>
    </location>
</feature>
<dbReference type="PANTHER" id="PTHR42643">
    <property type="entry name" value="IONOTROPIC RECEPTOR 20A-RELATED"/>
    <property type="match status" value="1"/>
</dbReference>
<evidence type="ECO:0000256" key="4">
    <source>
        <dbReference type="ARBA" id="ARBA00022989"/>
    </source>
</evidence>
<sequence length="620" mass="71844">MYNELQKRSSRPLFRYSKDLCFYELVPFGLVIPENSAHRAPLHRFILLLWQSGLHDLWVSRGFSNMVKAGKIHFAIFGERYQAHTLNITDLRHVLMVYGSGVLISLFLFACELSVSWLVWRRSDDFPGLYNQQGSNLFVMACLSSSYYEGQIELLATSLTRLRFVNILIETQGKDSSFLASQILLLCQQHSMLNVVLFFQRWTRPFTIFSYLAFPYFKLVKQRFSAVSTASIYRNQMADLRGYQLRVQFDLSPPNSFDYRDRKGEYRLGGFMWHIIDKFAGTMGADIKILYHTWSKAKIMSAEYMIEFTRNGSSDIGLTTTMTAFKHEERYRDYSYPLLFSSWCTMLPVEKPPSVDSLFGYVLSPGTAIFLLLACVLYFLVLPWLLTYLGFTIRGRLVRVSLRIFALVLLCASSAQLLSLLISPVLHKRIESFDDLLESDLKIFGLRNEFYYLDGAFRAKYAAAFRLSDDPNELYDHRNYFNASWAYTITTVKWKVIDAQQRHFAHPVFRFSQTMCFSGASSRGLILAPESIYREPLHLFSLRAEQAGLIDHWMTHSFYEMVRAGRMAIKDYSYTTVLQSLRIQDLRLCWLNFAVGLALSSAVFTIELLLFYTNVFLNSL</sequence>
<evidence type="ECO:0000256" key="5">
    <source>
        <dbReference type="ARBA" id="ARBA00023136"/>
    </source>
</evidence>
<evidence type="ECO:0000256" key="8">
    <source>
        <dbReference type="SAM" id="Phobius"/>
    </source>
</evidence>
<accession>A0A9Q0BVY0</accession>
<reference evidence="9" key="1">
    <citation type="journal article" date="2023" name="Genome Biol. Evol.">
        <title>Long-read-based Genome Assembly of Drosophila gunungcola Reveals Fewer Chemosensory Genes in Flower-breeding Species.</title>
        <authorList>
            <person name="Negi A."/>
            <person name="Liao B.Y."/>
            <person name="Yeh S.D."/>
        </authorList>
    </citation>
    <scope>NUCLEOTIDE SEQUENCE</scope>
    <source>
        <strain evidence="9">Sukarami</strain>
    </source>
</reference>
<proteinExistence type="predicted"/>
<dbReference type="GO" id="GO:0005886">
    <property type="term" value="C:plasma membrane"/>
    <property type="evidence" value="ECO:0007669"/>
    <property type="project" value="UniProtKB-SubCell"/>
</dbReference>
<evidence type="ECO:0000313" key="10">
    <source>
        <dbReference type="Proteomes" id="UP001059596"/>
    </source>
</evidence>
<evidence type="ECO:0000256" key="1">
    <source>
        <dbReference type="ARBA" id="ARBA00004651"/>
    </source>
</evidence>
<keyword evidence="6" id="KW-0675">Receptor</keyword>
<comment type="subcellular location">
    <subcellularLocation>
        <location evidence="1">Cell membrane</location>
        <topology evidence="1">Multi-pass membrane protein</topology>
    </subcellularLocation>
</comment>
<feature type="transmembrane region" description="Helical" evidence="8">
    <location>
        <begin position="400"/>
        <end position="422"/>
    </location>
</feature>
<dbReference type="SUPFAM" id="SSF53850">
    <property type="entry name" value="Periplasmic binding protein-like II"/>
    <property type="match status" value="1"/>
</dbReference>
<gene>
    <name evidence="9" type="ORF">M5D96_002763</name>
</gene>
<comment type="caution">
    <text evidence="9">The sequence shown here is derived from an EMBL/GenBank/DDBJ whole genome shotgun (WGS) entry which is preliminary data.</text>
</comment>
<evidence type="ECO:0000256" key="3">
    <source>
        <dbReference type="ARBA" id="ARBA00022692"/>
    </source>
</evidence>
<evidence type="ECO:0000256" key="6">
    <source>
        <dbReference type="ARBA" id="ARBA00023170"/>
    </source>
</evidence>
<dbReference type="AlphaFoldDB" id="A0A9Q0BVY0"/>
<name>A0A9Q0BVY0_9MUSC</name>
<evidence type="ECO:0000313" key="9">
    <source>
        <dbReference type="EMBL" id="KAI8046552.1"/>
    </source>
</evidence>
<protein>
    <submittedName>
        <fullName evidence="9">Uncharacterized protein</fullName>
    </submittedName>
</protein>
<feature type="transmembrane region" description="Helical" evidence="8">
    <location>
        <begin position="358"/>
        <end position="380"/>
    </location>
</feature>
<keyword evidence="10" id="KW-1185">Reference proteome</keyword>
<dbReference type="PANTHER" id="PTHR42643:SF41">
    <property type="entry name" value="IONOTROPIC RECEPTOR 20A-RELATED"/>
    <property type="match status" value="1"/>
</dbReference>